<evidence type="ECO:0000256" key="15">
    <source>
        <dbReference type="ARBA" id="ARBA00023180"/>
    </source>
</evidence>
<keyword evidence="5" id="KW-0633">Potassium transport</keyword>
<dbReference type="GO" id="GO:0030007">
    <property type="term" value="P:intracellular potassium ion homeostasis"/>
    <property type="evidence" value="ECO:0007669"/>
    <property type="project" value="TreeGrafter"/>
</dbReference>
<name>A0A4W4GA21_ELEEL</name>
<dbReference type="FunFam" id="2.60.40.1660:FF:000005">
    <property type="entry name" value="Sodium/potassium-transporting ATPase subunit beta"/>
    <property type="match status" value="1"/>
</dbReference>
<dbReference type="AlphaFoldDB" id="A0A4W4GA21"/>
<evidence type="ECO:0000256" key="6">
    <source>
        <dbReference type="ARBA" id="ARBA00022607"/>
    </source>
</evidence>
<evidence type="ECO:0000256" key="10">
    <source>
        <dbReference type="ARBA" id="ARBA00022989"/>
    </source>
</evidence>
<proteinExistence type="inferred from homology"/>
<reference evidence="20" key="3">
    <citation type="submission" date="2020-05" db="EMBL/GenBank/DDBJ databases">
        <title>Electrophorus electricus (electric eel) genome, fEleEle1, primary haplotype.</title>
        <authorList>
            <person name="Myers G."/>
            <person name="Meyer A."/>
            <person name="Fedrigo O."/>
            <person name="Formenti G."/>
            <person name="Rhie A."/>
            <person name="Tracey A."/>
            <person name="Sims Y."/>
            <person name="Jarvis E.D."/>
        </authorList>
    </citation>
    <scope>NUCLEOTIDE SEQUENCE [LARGE SCALE GENOMIC DNA]</scope>
</reference>
<comment type="similarity">
    <text evidence="2 18">Belongs to the X(+)/potassium ATPases subunit beta family.</text>
</comment>
<dbReference type="GO" id="GO:1990573">
    <property type="term" value="P:potassium ion import across plasma membrane"/>
    <property type="evidence" value="ECO:0007669"/>
    <property type="project" value="TreeGrafter"/>
</dbReference>
<keyword evidence="3 18" id="KW-0813">Transport</keyword>
<reference evidence="21" key="1">
    <citation type="journal article" date="2014" name="Science">
        <title>Nonhuman genetics. Genomic basis for the convergent evolution of electric organs.</title>
        <authorList>
            <person name="Gallant J.R."/>
            <person name="Traeger L.L."/>
            <person name="Volkening J.D."/>
            <person name="Moffett H."/>
            <person name="Chen P.H."/>
            <person name="Novina C.D."/>
            <person name="Phillips G.N.Jr."/>
            <person name="Anand R."/>
            <person name="Wells G.B."/>
            <person name="Pinch M."/>
            <person name="Guth R."/>
            <person name="Unguez G.A."/>
            <person name="Albert J.S."/>
            <person name="Zakon H.H."/>
            <person name="Samanta M.P."/>
            <person name="Sussman M.R."/>
        </authorList>
    </citation>
    <scope>NUCLEOTIDE SEQUENCE [LARGE SCALE GENOMIC DNA]</scope>
</reference>
<dbReference type="PROSITE" id="PS00391">
    <property type="entry name" value="ATPASE_NA_K_BETA_2"/>
    <property type="match status" value="1"/>
</dbReference>
<feature type="region of interest" description="Disordered" evidence="19">
    <location>
        <begin position="1"/>
        <end position="37"/>
    </location>
</feature>
<keyword evidence="14" id="KW-1015">Disulfide bond</keyword>
<reference evidence="20" key="4">
    <citation type="submission" date="2025-08" db="UniProtKB">
        <authorList>
            <consortium name="Ensembl"/>
        </authorList>
    </citation>
    <scope>IDENTIFICATION</scope>
</reference>
<feature type="transmembrane region" description="Helical" evidence="18">
    <location>
        <begin position="58"/>
        <end position="82"/>
    </location>
</feature>
<evidence type="ECO:0000256" key="8">
    <source>
        <dbReference type="ARBA" id="ARBA00022958"/>
    </source>
</evidence>
<dbReference type="PANTHER" id="PTHR11523">
    <property type="entry name" value="SODIUM/POTASSIUM-DEPENDENT ATPASE BETA SUBUNIT"/>
    <property type="match status" value="1"/>
</dbReference>
<feature type="compositionally biased region" description="Basic and acidic residues" evidence="19">
    <location>
        <begin position="22"/>
        <end position="36"/>
    </location>
</feature>
<evidence type="ECO:0000256" key="14">
    <source>
        <dbReference type="ARBA" id="ARBA00023157"/>
    </source>
</evidence>
<evidence type="ECO:0000256" key="13">
    <source>
        <dbReference type="ARBA" id="ARBA00023136"/>
    </source>
</evidence>
<keyword evidence="11" id="KW-0915">Sodium</keyword>
<dbReference type="Gene3D" id="2.60.40.1660">
    <property type="entry name" value="Na, k-atpase alpha subunit"/>
    <property type="match status" value="1"/>
</dbReference>
<dbReference type="Pfam" id="PF00287">
    <property type="entry name" value="Na_K-ATPase"/>
    <property type="match status" value="1"/>
</dbReference>
<evidence type="ECO:0000256" key="17">
    <source>
        <dbReference type="ARBA" id="ARBA00037667"/>
    </source>
</evidence>
<evidence type="ECO:0000256" key="5">
    <source>
        <dbReference type="ARBA" id="ARBA00022538"/>
    </source>
</evidence>
<keyword evidence="15" id="KW-0325">Glycoprotein</keyword>
<dbReference type="GO" id="GO:0036376">
    <property type="term" value="P:sodium ion export across plasma membrane"/>
    <property type="evidence" value="ECO:0007669"/>
    <property type="project" value="TreeGrafter"/>
</dbReference>
<keyword evidence="8" id="KW-0630">Potassium</keyword>
<dbReference type="GeneTree" id="ENSGT01030000234579"/>
<evidence type="ECO:0000256" key="9">
    <source>
        <dbReference type="ARBA" id="ARBA00022968"/>
    </source>
</evidence>
<keyword evidence="6" id="KW-0740">Sodium/potassium transport</keyword>
<evidence type="ECO:0000256" key="4">
    <source>
        <dbReference type="ARBA" id="ARBA00022475"/>
    </source>
</evidence>
<evidence type="ECO:0000313" key="20">
    <source>
        <dbReference type="Ensembl" id="ENSEEEP00000033233.2"/>
    </source>
</evidence>
<keyword evidence="16" id="KW-0739">Sodium transport</keyword>
<dbReference type="InterPro" id="IPR038702">
    <property type="entry name" value="Na/K_ATPase_sub_beta_sf"/>
</dbReference>
<keyword evidence="12 18" id="KW-0406">Ion transport</keyword>
<dbReference type="GO" id="GO:0006883">
    <property type="term" value="P:intracellular sodium ion homeostasis"/>
    <property type="evidence" value="ECO:0007669"/>
    <property type="project" value="TreeGrafter"/>
</dbReference>
<dbReference type="InterPro" id="IPR000402">
    <property type="entry name" value="Na/K_ATPase_sub_beta"/>
</dbReference>
<sequence>ESQKMKSSNNEPDLTENLPYTTKEKPGDEKEPESTWKHSIYNPRTGEFFGRTASSWGLILLFYTVFYGFLTGMFSLTLWVMLQTLDENVPKYNDRVSSPGLVIIPKSMEIVYNKSEPLQYRQFIQHLETLLQKYNDSEQVENEMCLSGQYYEQEGEAQKKACQFRRSFLGRCSGLADPTFGYAQGQPCVLIKMNRIIGLKPAGDPQINCTTKGENSLQIQYFPQDGHIDKMYFPYYGKKAQSGYVQPLVAMNLLLSKENYNQDITVECRVEGSNLKNNDDRDKFLGRVTFRLLVTE</sequence>
<keyword evidence="9" id="KW-0735">Signal-anchor</keyword>
<evidence type="ECO:0000256" key="18">
    <source>
        <dbReference type="RuleBase" id="RU362099"/>
    </source>
</evidence>
<evidence type="ECO:0000313" key="21">
    <source>
        <dbReference type="Proteomes" id="UP000314983"/>
    </source>
</evidence>
<dbReference type="Ensembl" id="ENSEEET00000033627.2">
    <property type="protein sequence ID" value="ENSEEEP00000033233.2"/>
    <property type="gene ID" value="ENSEEEG00000015741.2"/>
</dbReference>
<dbReference type="PANTHER" id="PTHR11523:SF47">
    <property type="entry name" value="SODIUM_POTASSIUM-TRANSPORTING ATPASE SUBUNIT BETA-3"/>
    <property type="match status" value="1"/>
</dbReference>
<evidence type="ECO:0000256" key="11">
    <source>
        <dbReference type="ARBA" id="ARBA00023053"/>
    </source>
</evidence>
<dbReference type="Proteomes" id="UP000314983">
    <property type="component" value="Chromosome 7"/>
</dbReference>
<dbReference type="GO" id="GO:0001671">
    <property type="term" value="F:ATPase activator activity"/>
    <property type="evidence" value="ECO:0007669"/>
    <property type="project" value="TreeGrafter"/>
</dbReference>
<accession>A0A4W4GA21</accession>
<protein>
    <recommendedName>
        <fullName evidence="18">Sodium/potassium-transporting ATPase subunit beta</fullName>
    </recommendedName>
</protein>
<reference evidence="21" key="2">
    <citation type="journal article" date="2017" name="Sci. Adv.">
        <title>A tail of two voltages: Proteomic comparison of the three electric organs of the electric eel.</title>
        <authorList>
            <person name="Traeger L.L."/>
            <person name="Sabat G."/>
            <person name="Barrett-Wilt G.A."/>
            <person name="Wells G.B."/>
            <person name="Sussman M.R."/>
        </authorList>
    </citation>
    <scope>NUCLEOTIDE SEQUENCE [LARGE SCALE GENOMIC DNA]</scope>
</reference>
<comment type="subcellular location">
    <subcellularLocation>
        <location evidence="1">Cell membrane</location>
        <topology evidence="1">Single-pass type II membrane protein</topology>
    </subcellularLocation>
    <subcellularLocation>
        <location evidence="18">Membrane</location>
    </subcellularLocation>
</comment>
<evidence type="ECO:0000256" key="3">
    <source>
        <dbReference type="ARBA" id="ARBA00022448"/>
    </source>
</evidence>
<gene>
    <name evidence="20" type="primary">atp1b3a</name>
</gene>
<keyword evidence="21" id="KW-1185">Reference proteome</keyword>
<keyword evidence="4" id="KW-1003">Cell membrane</keyword>
<organism evidence="20 21">
    <name type="scientific">Electrophorus electricus</name>
    <name type="common">Electric eel</name>
    <name type="synonym">Gymnotus electricus</name>
    <dbReference type="NCBI Taxonomy" id="8005"/>
    <lineage>
        <taxon>Eukaryota</taxon>
        <taxon>Metazoa</taxon>
        <taxon>Chordata</taxon>
        <taxon>Craniata</taxon>
        <taxon>Vertebrata</taxon>
        <taxon>Euteleostomi</taxon>
        <taxon>Actinopterygii</taxon>
        <taxon>Neopterygii</taxon>
        <taxon>Teleostei</taxon>
        <taxon>Ostariophysi</taxon>
        <taxon>Gymnotiformes</taxon>
        <taxon>Gymnotoidei</taxon>
        <taxon>Gymnotidae</taxon>
        <taxon>Electrophorus</taxon>
    </lineage>
</organism>
<evidence type="ECO:0000256" key="12">
    <source>
        <dbReference type="ARBA" id="ARBA00023065"/>
    </source>
</evidence>
<evidence type="ECO:0000256" key="2">
    <source>
        <dbReference type="ARBA" id="ARBA00005876"/>
    </source>
</evidence>
<reference evidence="20" key="5">
    <citation type="submission" date="2025-09" db="UniProtKB">
        <authorList>
            <consortium name="Ensembl"/>
        </authorList>
    </citation>
    <scope>IDENTIFICATION</scope>
</reference>
<comment type="function">
    <text evidence="17">This is the non-catalytic component of the active enzyme, which catalyzes the hydrolysis of ATP coupled with the exchange of Na(+) and K(+) ions across the plasma membrane. The exact function of the beta-3 subunit is not known.</text>
</comment>
<dbReference type="NCBIfam" id="TIGR01107">
    <property type="entry name" value="Na_K_ATPase_bet"/>
    <property type="match status" value="1"/>
</dbReference>
<evidence type="ECO:0000256" key="16">
    <source>
        <dbReference type="ARBA" id="ARBA00023201"/>
    </source>
</evidence>
<evidence type="ECO:0000256" key="7">
    <source>
        <dbReference type="ARBA" id="ARBA00022692"/>
    </source>
</evidence>
<evidence type="ECO:0000256" key="19">
    <source>
        <dbReference type="SAM" id="MobiDB-lite"/>
    </source>
</evidence>
<feature type="compositionally biased region" description="Polar residues" evidence="19">
    <location>
        <begin position="1"/>
        <end position="12"/>
    </location>
</feature>
<evidence type="ECO:0000256" key="1">
    <source>
        <dbReference type="ARBA" id="ARBA00004401"/>
    </source>
</evidence>
<dbReference type="GO" id="GO:0005890">
    <property type="term" value="C:sodium:potassium-exchanging ATPase complex"/>
    <property type="evidence" value="ECO:0007669"/>
    <property type="project" value="InterPro"/>
</dbReference>
<keyword evidence="10 18" id="KW-1133">Transmembrane helix</keyword>
<keyword evidence="7 18" id="KW-0812">Transmembrane</keyword>
<keyword evidence="13 18" id="KW-0472">Membrane</keyword>